<dbReference type="PANTHER" id="PTHR19282">
    <property type="entry name" value="TETRASPANIN"/>
    <property type="match status" value="1"/>
</dbReference>
<evidence type="ECO:0000256" key="4">
    <source>
        <dbReference type="ARBA" id="ARBA00023136"/>
    </source>
</evidence>
<sequence>MALIFLSLWMQLDPRRNYVLDLVDFSEDDPLLRGATYLALITGAVTLIVGFIGCCGAIKKSLCMIVTFVICLLIIFFADVTIACFALFYRNKFIGSKLSAYLTMLTHDRYHRVYWVTPLIDTIQYYVTFFLFSLTAHRWLSRYDNALSADTTDRRQDCLSIPVLRAHCCLLN</sequence>
<name>A0A3P6QGX6_9BILA</name>
<keyword evidence="4 5" id="KW-0472">Membrane</keyword>
<accession>A0A3P6QGX6</accession>
<dbReference type="AlphaFoldDB" id="A0A3P6QGX6"/>
<evidence type="ECO:0000313" key="7">
    <source>
        <dbReference type="Proteomes" id="UP000271098"/>
    </source>
</evidence>
<dbReference type="EMBL" id="UYRT01002619">
    <property type="protein sequence ID" value="VDK31251.1"/>
    <property type="molecule type" value="Genomic_DNA"/>
</dbReference>
<dbReference type="PANTHER" id="PTHR19282:SF555">
    <property type="entry name" value="TETRASPANIN-2A"/>
    <property type="match status" value="1"/>
</dbReference>
<comment type="subcellular location">
    <subcellularLocation>
        <location evidence="1">Membrane</location>
        <topology evidence="1">Multi-pass membrane protein</topology>
    </subcellularLocation>
</comment>
<dbReference type="PRINTS" id="PR00259">
    <property type="entry name" value="TMFOUR"/>
</dbReference>
<dbReference type="Proteomes" id="UP000271098">
    <property type="component" value="Unassembled WGS sequence"/>
</dbReference>
<evidence type="ECO:0000256" key="1">
    <source>
        <dbReference type="ARBA" id="ARBA00004141"/>
    </source>
</evidence>
<proteinExistence type="predicted"/>
<protein>
    <recommendedName>
        <fullName evidence="8">Tetraspanin</fullName>
    </recommendedName>
</protein>
<gene>
    <name evidence="6" type="ORF">GPUH_LOCUS1926</name>
</gene>
<evidence type="ECO:0000313" key="6">
    <source>
        <dbReference type="EMBL" id="VDK31251.1"/>
    </source>
</evidence>
<dbReference type="Pfam" id="PF00335">
    <property type="entry name" value="Tetraspanin"/>
    <property type="match status" value="1"/>
</dbReference>
<dbReference type="InterPro" id="IPR018499">
    <property type="entry name" value="Tetraspanin/Peripherin"/>
</dbReference>
<feature type="transmembrane region" description="Helical" evidence="5">
    <location>
        <begin position="38"/>
        <end position="58"/>
    </location>
</feature>
<organism evidence="6 7">
    <name type="scientific">Gongylonema pulchrum</name>
    <dbReference type="NCBI Taxonomy" id="637853"/>
    <lineage>
        <taxon>Eukaryota</taxon>
        <taxon>Metazoa</taxon>
        <taxon>Ecdysozoa</taxon>
        <taxon>Nematoda</taxon>
        <taxon>Chromadorea</taxon>
        <taxon>Rhabditida</taxon>
        <taxon>Spirurina</taxon>
        <taxon>Spiruromorpha</taxon>
        <taxon>Spiruroidea</taxon>
        <taxon>Gongylonematidae</taxon>
        <taxon>Gongylonema</taxon>
    </lineage>
</organism>
<dbReference type="GO" id="GO:0005886">
    <property type="term" value="C:plasma membrane"/>
    <property type="evidence" value="ECO:0007669"/>
    <property type="project" value="TreeGrafter"/>
</dbReference>
<evidence type="ECO:0008006" key="8">
    <source>
        <dbReference type="Google" id="ProtNLM"/>
    </source>
</evidence>
<evidence type="ECO:0000256" key="5">
    <source>
        <dbReference type="SAM" id="Phobius"/>
    </source>
</evidence>
<reference evidence="6 7" key="1">
    <citation type="submission" date="2018-11" db="EMBL/GenBank/DDBJ databases">
        <authorList>
            <consortium name="Pathogen Informatics"/>
        </authorList>
    </citation>
    <scope>NUCLEOTIDE SEQUENCE [LARGE SCALE GENOMIC DNA]</scope>
</reference>
<dbReference type="OrthoDB" id="10033535at2759"/>
<keyword evidence="7" id="KW-1185">Reference proteome</keyword>
<evidence type="ECO:0000256" key="3">
    <source>
        <dbReference type="ARBA" id="ARBA00022989"/>
    </source>
</evidence>
<evidence type="ECO:0000256" key="2">
    <source>
        <dbReference type="ARBA" id="ARBA00022692"/>
    </source>
</evidence>
<feature type="transmembrane region" description="Helical" evidence="5">
    <location>
        <begin position="113"/>
        <end position="134"/>
    </location>
</feature>
<keyword evidence="3 5" id="KW-1133">Transmembrane helix</keyword>
<feature type="transmembrane region" description="Helical" evidence="5">
    <location>
        <begin position="65"/>
        <end position="89"/>
    </location>
</feature>
<keyword evidence="2 5" id="KW-0812">Transmembrane</keyword>